<dbReference type="PANTHER" id="PTHR31804">
    <property type="entry name" value="MEDIATOR OF RNA POLYMERASE II TRANSCRIPTION SUBUNIT 15"/>
    <property type="match status" value="1"/>
</dbReference>
<dbReference type="Pfam" id="PF21538">
    <property type="entry name" value="Med15_M"/>
    <property type="match status" value="1"/>
</dbReference>
<evidence type="ECO:0000259" key="1">
    <source>
        <dbReference type="Pfam" id="PF21538"/>
    </source>
</evidence>
<feature type="non-terminal residue" evidence="2">
    <location>
        <position position="60"/>
    </location>
</feature>
<comment type="caution">
    <text evidence="2">The sequence shown here is derived from an EMBL/GenBank/DDBJ whole genome shotgun (WGS) entry which is preliminary data.</text>
</comment>
<protein>
    <submittedName>
        <fullName evidence="2">Mediator complex subunit Med15</fullName>
    </submittedName>
</protein>
<evidence type="ECO:0000313" key="3">
    <source>
        <dbReference type="Proteomes" id="UP001469553"/>
    </source>
</evidence>
<name>A0ABV0XXR8_9TELE</name>
<organism evidence="2 3">
    <name type="scientific">Ameca splendens</name>
    <dbReference type="NCBI Taxonomy" id="208324"/>
    <lineage>
        <taxon>Eukaryota</taxon>
        <taxon>Metazoa</taxon>
        <taxon>Chordata</taxon>
        <taxon>Craniata</taxon>
        <taxon>Vertebrata</taxon>
        <taxon>Euteleostomi</taxon>
        <taxon>Actinopterygii</taxon>
        <taxon>Neopterygii</taxon>
        <taxon>Teleostei</taxon>
        <taxon>Neoteleostei</taxon>
        <taxon>Acanthomorphata</taxon>
        <taxon>Ovalentaria</taxon>
        <taxon>Atherinomorphae</taxon>
        <taxon>Cyprinodontiformes</taxon>
        <taxon>Goodeidae</taxon>
        <taxon>Ameca</taxon>
    </lineage>
</organism>
<dbReference type="InterPro" id="IPR048385">
    <property type="entry name" value="Med15_central"/>
</dbReference>
<dbReference type="PANTHER" id="PTHR31804:SF3">
    <property type="entry name" value="MEDIATOR OF RNA POLYMERASE II TRANSCRIPTION SUBUNIT 15"/>
    <property type="match status" value="1"/>
</dbReference>
<feature type="domain" description="ARC105/Med15 mediator subunit central" evidence="1">
    <location>
        <begin position="17"/>
        <end position="60"/>
    </location>
</feature>
<gene>
    <name evidence="2" type="primary">MED15</name>
    <name evidence="2" type="ORF">AMECASPLE_039863</name>
</gene>
<dbReference type="EMBL" id="JAHRIP010018753">
    <property type="protein sequence ID" value="MEQ2286204.1"/>
    <property type="molecule type" value="Genomic_DNA"/>
</dbReference>
<reference evidence="2 3" key="1">
    <citation type="submission" date="2021-06" db="EMBL/GenBank/DDBJ databases">
        <authorList>
            <person name="Palmer J.M."/>
        </authorList>
    </citation>
    <scope>NUCLEOTIDE SEQUENCE [LARGE SCALE GENOMIC DNA]</scope>
    <source>
        <strain evidence="2 3">AS_MEX2019</strain>
        <tissue evidence="2">Muscle</tissue>
    </source>
</reference>
<proteinExistence type="predicted"/>
<evidence type="ECO:0000313" key="2">
    <source>
        <dbReference type="EMBL" id="MEQ2286204.1"/>
    </source>
</evidence>
<feature type="non-terminal residue" evidence="2">
    <location>
        <position position="1"/>
    </location>
</feature>
<dbReference type="Proteomes" id="UP001469553">
    <property type="component" value="Unassembled WGS sequence"/>
</dbReference>
<accession>A0ABV0XXR8</accession>
<keyword evidence="3" id="KW-1185">Reference proteome</keyword>
<sequence length="60" mass="6807">EIIRKQEVNACGVVLPDRKKDLSKMKSLLNILTDPTIRCPLKTLQKCEIALEKLKNDMAV</sequence>